<proteinExistence type="predicted"/>
<comment type="caution">
    <text evidence="1">The sequence shown here is derived from an EMBL/GenBank/DDBJ whole genome shotgun (WGS) entry which is preliminary data.</text>
</comment>
<gene>
    <name evidence="1" type="ORF">DFH05DRAFT_1469384</name>
</gene>
<dbReference type="EMBL" id="JANVFU010000001">
    <property type="protein sequence ID" value="KAJ3750971.1"/>
    <property type="molecule type" value="Genomic_DNA"/>
</dbReference>
<accession>A0A9W8PC17</accession>
<sequence>MVGSSGHFLATVVLGHEWLTTLLTRLVTVCAYSHLYILSSVRDMIKTIEITCADTLGSSTTARGGILLAPFFILAVS</sequence>
<name>A0A9W8PC17_9AGAR</name>
<reference evidence="1 2" key="1">
    <citation type="journal article" date="2023" name="Proc. Natl. Acad. Sci. U.S.A.">
        <title>A global phylogenomic analysis of the shiitake genus Lentinula.</title>
        <authorList>
            <person name="Sierra-Patev S."/>
            <person name="Min B."/>
            <person name="Naranjo-Ortiz M."/>
            <person name="Looney B."/>
            <person name="Konkel Z."/>
            <person name="Slot J.C."/>
            <person name="Sakamoto Y."/>
            <person name="Steenwyk J.L."/>
            <person name="Rokas A."/>
            <person name="Carro J."/>
            <person name="Camarero S."/>
            <person name="Ferreira P."/>
            <person name="Molpeceres G."/>
            <person name="Ruiz-Duenas F.J."/>
            <person name="Serrano A."/>
            <person name="Henrissat B."/>
            <person name="Drula E."/>
            <person name="Hughes K.W."/>
            <person name="Mata J.L."/>
            <person name="Ishikawa N.K."/>
            <person name="Vargas-Isla R."/>
            <person name="Ushijima S."/>
            <person name="Smith C.A."/>
            <person name="Donoghue J."/>
            <person name="Ahrendt S."/>
            <person name="Andreopoulos W."/>
            <person name="He G."/>
            <person name="LaButti K."/>
            <person name="Lipzen A."/>
            <person name="Ng V."/>
            <person name="Riley R."/>
            <person name="Sandor L."/>
            <person name="Barry K."/>
            <person name="Martinez A.T."/>
            <person name="Xiao Y."/>
            <person name="Gibbons J.G."/>
            <person name="Terashima K."/>
            <person name="Grigoriev I.V."/>
            <person name="Hibbett D."/>
        </authorList>
    </citation>
    <scope>NUCLEOTIDE SEQUENCE [LARGE SCALE GENOMIC DNA]</scope>
    <source>
        <strain evidence="1 2">TFB7810</strain>
    </source>
</reference>
<protein>
    <submittedName>
        <fullName evidence="1">Uncharacterized protein</fullName>
    </submittedName>
</protein>
<dbReference type="AlphaFoldDB" id="A0A9W8PC17"/>
<organism evidence="1 2">
    <name type="scientific">Lentinula detonsa</name>
    <dbReference type="NCBI Taxonomy" id="2804962"/>
    <lineage>
        <taxon>Eukaryota</taxon>
        <taxon>Fungi</taxon>
        <taxon>Dikarya</taxon>
        <taxon>Basidiomycota</taxon>
        <taxon>Agaricomycotina</taxon>
        <taxon>Agaricomycetes</taxon>
        <taxon>Agaricomycetidae</taxon>
        <taxon>Agaricales</taxon>
        <taxon>Marasmiineae</taxon>
        <taxon>Omphalotaceae</taxon>
        <taxon>Lentinula</taxon>
    </lineage>
</organism>
<keyword evidence="2" id="KW-1185">Reference proteome</keyword>
<evidence type="ECO:0000313" key="2">
    <source>
        <dbReference type="Proteomes" id="UP001142393"/>
    </source>
</evidence>
<evidence type="ECO:0000313" key="1">
    <source>
        <dbReference type="EMBL" id="KAJ3750971.1"/>
    </source>
</evidence>
<dbReference type="Proteomes" id="UP001142393">
    <property type="component" value="Unassembled WGS sequence"/>
</dbReference>